<sequence length="215" mass="23662">MATRIHRPDGAKQSNFPTTSRVPKPHKDMRGVTAIRKSEAALRVERDELLEKTAAQGKSISDLQQQLAKATQTAQEATEQVVSQREELEHINAENIRTLQEQHNHEEILRRLQTLQALVEAQHINSVTGQPLANAEAMAQRQQETQAKACADMEAVATTAQTCDSQLQALLAHTQALEQQFGIAPQPTATANDDGMSAFAVDLSDPAQLRDAHMF</sequence>
<reference evidence="3" key="1">
    <citation type="submission" date="2009-08" db="EMBL/GenBank/DDBJ databases">
        <title>Annotation of Salpingoeca rosetta.</title>
        <authorList>
            <consortium name="The Broad Institute Genome Sequencing Platform"/>
            <person name="Russ C."/>
            <person name="Cuomo C."/>
            <person name="Burger G."/>
            <person name="Gray M.W."/>
            <person name="Holland P.W.H."/>
            <person name="King N."/>
            <person name="Lang F.B.F."/>
            <person name="Roger A.J."/>
            <person name="Ruiz-Trillo I."/>
            <person name="Young S.K."/>
            <person name="Zeng Q."/>
            <person name="Gargeya S."/>
            <person name="Alvarado L."/>
            <person name="Berlin A."/>
            <person name="Chapman S.B."/>
            <person name="Chen Z."/>
            <person name="Freedman E."/>
            <person name="Gellesch M."/>
            <person name="Goldberg J."/>
            <person name="Griggs A."/>
            <person name="Gujja S."/>
            <person name="Heilman E."/>
            <person name="Heiman D."/>
            <person name="Howarth C."/>
            <person name="Mehta T."/>
            <person name="Neiman D."/>
            <person name="Pearson M."/>
            <person name="Roberts A."/>
            <person name="Saif S."/>
            <person name="Shea T."/>
            <person name="Shenoy N."/>
            <person name="Sisk P."/>
            <person name="Stolte C."/>
            <person name="Sykes S."/>
            <person name="White J."/>
            <person name="Yandava C."/>
            <person name="Haas B."/>
            <person name="Nusbaum C."/>
            <person name="Birren B."/>
        </authorList>
    </citation>
    <scope>NUCLEOTIDE SEQUENCE [LARGE SCALE GENOMIC DNA]</scope>
    <source>
        <strain evidence="3">ATCC 50818</strain>
    </source>
</reference>
<evidence type="ECO:0000256" key="2">
    <source>
        <dbReference type="SAM" id="MobiDB-lite"/>
    </source>
</evidence>
<protein>
    <submittedName>
        <fullName evidence="3">Uncharacterized protein</fullName>
    </submittedName>
</protein>
<organism evidence="4">
    <name type="scientific">Salpingoeca rosetta (strain ATCC 50818 / BSB-021)</name>
    <dbReference type="NCBI Taxonomy" id="946362"/>
    <lineage>
        <taxon>Eukaryota</taxon>
        <taxon>Choanoflagellata</taxon>
        <taxon>Craspedida</taxon>
        <taxon>Salpingoecidae</taxon>
        <taxon>Salpingoeca</taxon>
    </lineage>
</organism>
<dbReference type="GeneID" id="16067531"/>
<feature type="compositionally biased region" description="Basic and acidic residues" evidence="2">
    <location>
        <begin position="1"/>
        <end position="10"/>
    </location>
</feature>
<evidence type="ECO:0000256" key="1">
    <source>
        <dbReference type="SAM" id="Coils"/>
    </source>
</evidence>
<keyword evidence="1" id="KW-0175">Coiled coil</keyword>
<feature type="compositionally biased region" description="Polar residues" evidence="2">
    <location>
        <begin position="12"/>
        <end position="21"/>
    </location>
</feature>
<dbReference type="AlphaFoldDB" id="F2TVT1"/>
<name>F2TVT1_SALR5</name>
<dbReference type="Proteomes" id="UP000007799">
    <property type="component" value="Unassembled WGS sequence"/>
</dbReference>
<proteinExistence type="predicted"/>
<feature type="region of interest" description="Disordered" evidence="2">
    <location>
        <begin position="1"/>
        <end position="28"/>
    </location>
</feature>
<dbReference type="KEGG" id="sre:PTSG_00200"/>
<dbReference type="EMBL" id="GL832955">
    <property type="protein sequence ID" value="EGD72177.1"/>
    <property type="molecule type" value="Genomic_DNA"/>
</dbReference>
<dbReference type="InParanoid" id="F2TVT1"/>
<evidence type="ECO:0000313" key="4">
    <source>
        <dbReference type="Proteomes" id="UP000007799"/>
    </source>
</evidence>
<keyword evidence="4" id="KW-1185">Reference proteome</keyword>
<accession>F2TVT1</accession>
<feature type="coiled-coil region" evidence="1">
    <location>
        <begin position="60"/>
        <end position="94"/>
    </location>
</feature>
<evidence type="ECO:0000313" key="3">
    <source>
        <dbReference type="EMBL" id="EGD72177.1"/>
    </source>
</evidence>
<dbReference type="RefSeq" id="XP_004998749.1">
    <property type="nucleotide sequence ID" value="XM_004998692.1"/>
</dbReference>
<gene>
    <name evidence="3" type="ORF">PTSG_00200</name>
</gene>